<dbReference type="RefSeq" id="WP_016640479.1">
    <property type="nucleotide sequence ID" value="NZ_AOPZ01000082.1"/>
</dbReference>
<evidence type="ECO:0000313" key="3">
    <source>
        <dbReference type="EMBL" id="EPH44593.1"/>
    </source>
</evidence>
<dbReference type="Pfam" id="PF07676">
    <property type="entry name" value="PD40"/>
    <property type="match status" value="1"/>
</dbReference>
<evidence type="ECO:0000313" key="4">
    <source>
        <dbReference type="Proteomes" id="UP000014629"/>
    </source>
</evidence>
<comment type="similarity">
    <text evidence="1">Belongs to the TolB family.</text>
</comment>
<dbReference type="PANTHER" id="PTHR36842">
    <property type="entry name" value="PROTEIN TOLB HOMOLOG"/>
    <property type="match status" value="1"/>
</dbReference>
<evidence type="ECO:0000256" key="1">
    <source>
        <dbReference type="ARBA" id="ARBA00009820"/>
    </source>
</evidence>
<dbReference type="EMBL" id="AOPZ01000082">
    <property type="protein sequence ID" value="EPH44593.1"/>
    <property type="molecule type" value="Genomic_DNA"/>
</dbReference>
<accession>S3ZN57</accession>
<keyword evidence="4" id="KW-1185">Reference proteome</keyword>
<feature type="signal peptide" evidence="2">
    <location>
        <begin position="1"/>
        <end position="26"/>
    </location>
</feature>
<dbReference type="OrthoDB" id="39703at2"/>
<dbReference type="Gene3D" id="2.120.10.30">
    <property type="entry name" value="TolB, C-terminal domain"/>
    <property type="match status" value="2"/>
</dbReference>
<dbReference type="Proteomes" id="UP000014629">
    <property type="component" value="Unassembled WGS sequence"/>
</dbReference>
<proteinExistence type="inferred from homology"/>
<comment type="caution">
    <text evidence="3">The sequence shown here is derived from an EMBL/GenBank/DDBJ whole genome shotgun (WGS) entry which is preliminary data.</text>
</comment>
<protein>
    <recommendedName>
        <fullName evidence="5">Protein TolB</fullName>
    </recommendedName>
</protein>
<dbReference type="SUPFAM" id="SSF82171">
    <property type="entry name" value="DPP6 N-terminal domain-like"/>
    <property type="match status" value="1"/>
</dbReference>
<name>S3ZN57_9ACTN</name>
<dbReference type="InterPro" id="IPR011659">
    <property type="entry name" value="WD40"/>
</dbReference>
<dbReference type="InterPro" id="IPR011042">
    <property type="entry name" value="6-blade_b-propeller_TolB-like"/>
</dbReference>
<organism evidence="3 4">
    <name type="scientific">Streptomyces aurantiacus JA 4570</name>
    <dbReference type="NCBI Taxonomy" id="1286094"/>
    <lineage>
        <taxon>Bacteria</taxon>
        <taxon>Bacillati</taxon>
        <taxon>Actinomycetota</taxon>
        <taxon>Actinomycetes</taxon>
        <taxon>Kitasatosporales</taxon>
        <taxon>Streptomycetaceae</taxon>
        <taxon>Streptomyces</taxon>
        <taxon>Streptomyces aurantiacus group</taxon>
    </lineage>
</organism>
<keyword evidence="2" id="KW-0732">Signal</keyword>
<evidence type="ECO:0008006" key="5">
    <source>
        <dbReference type="Google" id="ProtNLM"/>
    </source>
</evidence>
<gene>
    <name evidence="3" type="ORF">STRAU_2350</name>
</gene>
<dbReference type="AlphaFoldDB" id="S3ZN57"/>
<feature type="chain" id="PRO_5004514717" description="Protein TolB" evidence="2">
    <location>
        <begin position="27"/>
        <end position="430"/>
    </location>
</feature>
<dbReference type="PATRIC" id="fig|1286094.4.peg.2324"/>
<sequence length="430" mass="45238">MRLTTRAALAAALVTAVTGAVLPATAAAGTRAPAPRTERVSVAAAGTQADGPSDATDISADGRHVVFASEATNLVPGDTNGQNDIYLRDLRTKKVERISLQDSGAQYTSHAGDPSISADGRYVTYSAQIDQEGGGLYSGTFLKDRKTGRTEIVSLSDDDKPVFGDYVIGAEVSADGRYVAFVSALKDHGDGGDDGMWTGIYLRDRKEGSTRRVSEIVTGHPTWIVSGLTLSADGRHVGYGLGQVRPGLGGRTYTYDATTGKSKRIDLSPSGADLRIGVPSLSKDGRYAAFETAEAMVPADTNGKSDIYRLDTRTGALKKVTRKAGGGQTDDDSYLARITPDGRHVAFVSAATGLTAGDPAKGPLYVRDLKTGGTRRVNVPQGGGESEDQGRPAYALSADAKTFTFTSDATNMVRGDTNAARDVFVRHHVR</sequence>
<evidence type="ECO:0000256" key="2">
    <source>
        <dbReference type="SAM" id="SignalP"/>
    </source>
</evidence>
<reference evidence="3 4" key="1">
    <citation type="submission" date="2013-02" db="EMBL/GenBank/DDBJ databases">
        <title>Draft Genome Sequence of Streptomyces aurantiacus, Which Produces Setomimycin.</title>
        <authorList>
            <person name="Gruening B.A."/>
            <person name="Praeg A."/>
            <person name="Erxleben A."/>
            <person name="Guenther S."/>
            <person name="Mueller M."/>
        </authorList>
    </citation>
    <scope>NUCLEOTIDE SEQUENCE [LARGE SCALE GENOMIC DNA]</scope>
    <source>
        <strain evidence="3 4">JA 4570</strain>
    </source>
</reference>
<dbReference type="PANTHER" id="PTHR36842:SF1">
    <property type="entry name" value="PROTEIN TOLB"/>
    <property type="match status" value="1"/>
</dbReference>